<reference evidence="3" key="3">
    <citation type="journal article" date="2018" name="Mol. Plant Microbe Interact.">
        <title>Genome sequence resources for the wheat stripe rust pathogen (Puccinia striiformis f. sp. tritici) and the barley stripe rust pathogen (Puccinia striiformis f. sp. hordei).</title>
        <authorList>
            <person name="Xia C."/>
            <person name="Wang M."/>
            <person name="Yin C."/>
            <person name="Cornejo O.E."/>
            <person name="Hulbert S.H."/>
            <person name="Chen X."/>
        </authorList>
    </citation>
    <scope>NUCLEOTIDE SEQUENCE [LARGE SCALE GENOMIC DNA]</scope>
    <source>
        <strain evidence="3">93TX-2</strain>
    </source>
</reference>
<evidence type="ECO:0000313" key="2">
    <source>
        <dbReference type="EMBL" id="POV94070.1"/>
    </source>
</evidence>
<feature type="compositionally biased region" description="Acidic residues" evidence="1">
    <location>
        <begin position="565"/>
        <end position="580"/>
    </location>
</feature>
<dbReference type="VEuPathDB" id="FungiDB:PSTT_10104"/>
<dbReference type="OrthoDB" id="2507659at2759"/>
<feature type="region of interest" description="Disordered" evidence="1">
    <location>
        <begin position="608"/>
        <end position="634"/>
    </location>
</feature>
<dbReference type="VEuPathDB" id="FungiDB:PSTT_16191"/>
<dbReference type="InterPro" id="IPR004242">
    <property type="entry name" value="Transposase_21"/>
</dbReference>
<feature type="region of interest" description="Disordered" evidence="1">
    <location>
        <begin position="538"/>
        <end position="589"/>
    </location>
</feature>
<feature type="compositionally biased region" description="Polar residues" evidence="1">
    <location>
        <begin position="50"/>
        <end position="59"/>
    </location>
</feature>
<feature type="region of interest" description="Disordered" evidence="1">
    <location>
        <begin position="43"/>
        <end position="103"/>
    </location>
</feature>
<dbReference type="PANTHER" id="PTHR46579">
    <property type="entry name" value="F5/8 TYPE C DOMAIN-CONTAINING PROTEIN-RELATED"/>
    <property type="match status" value="1"/>
</dbReference>
<reference evidence="3" key="2">
    <citation type="journal article" date="2018" name="BMC Genomics">
        <title>Genomic insights into host adaptation between the wheat stripe rust pathogen (Puccinia striiformis f. sp. tritici) and the barley stripe rust pathogen (Puccinia striiformis f. sp. hordei).</title>
        <authorList>
            <person name="Xia C."/>
            <person name="Wang M."/>
            <person name="Yin C."/>
            <person name="Cornejo O.E."/>
            <person name="Hulbert S.H."/>
            <person name="Chen X."/>
        </authorList>
    </citation>
    <scope>NUCLEOTIDE SEQUENCE [LARGE SCALE GENOMIC DNA]</scope>
    <source>
        <strain evidence="3">93TX-2</strain>
    </source>
</reference>
<dbReference type="PANTHER" id="PTHR46579:SF1">
    <property type="entry name" value="F5_8 TYPE C DOMAIN-CONTAINING PROTEIN"/>
    <property type="match status" value="1"/>
</dbReference>
<gene>
    <name evidence="2" type="ORF">PSHT_16458</name>
</gene>
<proteinExistence type="predicted"/>
<dbReference type="Pfam" id="PF02992">
    <property type="entry name" value="Transposase_21"/>
    <property type="match status" value="1"/>
</dbReference>
<accession>A0A2S4U9W5</accession>
<evidence type="ECO:0000256" key="1">
    <source>
        <dbReference type="SAM" id="MobiDB-lite"/>
    </source>
</evidence>
<reference evidence="2 3" key="1">
    <citation type="submission" date="2017-12" db="EMBL/GenBank/DDBJ databases">
        <title>Gene loss provides genomic basis for host adaptation in cereal stripe rust fungi.</title>
        <authorList>
            <person name="Xia C."/>
        </authorList>
    </citation>
    <scope>NUCLEOTIDE SEQUENCE [LARGE SCALE GENOMIC DNA]</scope>
    <source>
        <strain evidence="2 3">93TX-2</strain>
    </source>
</reference>
<name>A0A2S4U9W5_9BASI</name>
<dbReference type="VEuPathDB" id="FungiDB:PSHT_16458"/>
<comment type="caution">
    <text evidence="2">The sequence shown here is derived from an EMBL/GenBank/DDBJ whole genome shotgun (WGS) entry which is preliminary data.</text>
</comment>
<dbReference type="EMBL" id="PKSM01000532">
    <property type="protein sequence ID" value="POV94070.1"/>
    <property type="molecule type" value="Genomic_DNA"/>
</dbReference>
<evidence type="ECO:0000313" key="3">
    <source>
        <dbReference type="Proteomes" id="UP000238274"/>
    </source>
</evidence>
<keyword evidence="3" id="KW-1185">Reference proteome</keyword>
<evidence type="ECO:0008006" key="4">
    <source>
        <dbReference type="Google" id="ProtNLM"/>
    </source>
</evidence>
<sequence>MAPAFWILCRCKTCSKLSHLDAEGIRVFGREWNRNSSTYKQHLRIPPAKVSTSRSNTCSRGRRDRKKNSGDEVSQIVSPPSSAIPTPSQQVHPPPDGATQTLSDPEITLWKGRTISCGKYAASFYHYFTQIAHPKCRSGVLLAACQYFFLNMSFEGITSTIGCLKGMLSDLKIPRQMSYVPGDMRKIIEDLNLGPEIRRTICCPRCFYLYPIDDPPHACTARATRKSRKCLEPLFKSDSRNSSSPKVHRYFSTQSFTDWLARFIARPGMEDLLEESLSETRESSSISDIWDSNMWKNLKTSDNKQFTSFSGNLVFSLNVDWFNPAGNKSAGKHISLGTIALMCLNLPPHLRGSHDNIFLAGLIPGPSEPTVTQINHVLEPLVTELKELWTGIKFDSTVNFPKGRIIKVMLGPIICDLPAIRKVLGMAGHSSHKNLCSFCRVTIKKIDRVDLDQSRPRKARVLREQANKWKKADTLDERKEIFQTYGVRYSILYELPYFDPLSSAIVEPMHNIFLGLLKHHGQDLFGLKSFEKKSSKKGCFQRKSPKNCESGSEHLQSSEISGSEDGMEDEEGITAEEAGQEDPQPVDKEHAQPANELLNAFQSLTFATDPEPVSPPVSESESSSSESDSSNVQSFADCEIPTELNPLGAKFFTQKHHLQTLREVNKKFTLPSWIGRVPSTVGSAKGGKLKADEWVILFEIIMIPTLIQLLSEKSGDIFEIGVFKNLLHLTSITNIVRSLEITNDDIDALRIHLKAYRQGLLDLFPSFPTKPNHHYALHLPDCLSQFGPAPQWTAWSFERLNGSLASIPTNNHIGELFQSCITDHLWVTAQNFRNLLPSLCRNLPAQVSRSLLKFITPRKSVGQFSQAMNTTKTDFSRLKYNPKKLETLDLKTHEQLLRSFKQKFTGPAALCTSIYKSWKIDDRILLIPRLVHQQRTIAVGHMNYTTFEQHVGNSTVVYRTVDDVGRAQNVCGQINQIFTFNIPKRKGVPSQVQLWFEVERFKKLTPSDQRKHHFEDWPHLRTHVVYDMKAKKDYIQINQIIGHAATWTLPEQSFGIKRKAILVVDLTKNGLVQFDETI</sequence>
<feature type="compositionally biased region" description="Low complexity" evidence="1">
    <location>
        <begin position="616"/>
        <end position="630"/>
    </location>
</feature>
<feature type="compositionally biased region" description="Polar residues" evidence="1">
    <location>
        <begin position="71"/>
        <end position="91"/>
    </location>
</feature>
<organism evidence="2 3">
    <name type="scientific">Puccinia striiformis</name>
    <dbReference type="NCBI Taxonomy" id="27350"/>
    <lineage>
        <taxon>Eukaryota</taxon>
        <taxon>Fungi</taxon>
        <taxon>Dikarya</taxon>
        <taxon>Basidiomycota</taxon>
        <taxon>Pucciniomycotina</taxon>
        <taxon>Pucciniomycetes</taxon>
        <taxon>Pucciniales</taxon>
        <taxon>Pucciniaceae</taxon>
        <taxon>Puccinia</taxon>
    </lineage>
</organism>
<dbReference type="Proteomes" id="UP000238274">
    <property type="component" value="Unassembled WGS sequence"/>
</dbReference>
<dbReference type="AlphaFoldDB" id="A0A2S4U9W5"/>
<protein>
    <recommendedName>
        <fullName evidence="4">Transposase domain-containing protein</fullName>
    </recommendedName>
</protein>